<keyword evidence="1" id="KW-1133">Transmembrane helix</keyword>
<feature type="transmembrane region" description="Helical" evidence="1">
    <location>
        <begin position="45"/>
        <end position="64"/>
    </location>
</feature>
<evidence type="ECO:0008006" key="3">
    <source>
        <dbReference type="Google" id="ProtNLM"/>
    </source>
</evidence>
<dbReference type="EMBL" id="CU459003">
    <property type="protein sequence ID" value="CAM74623.1"/>
    <property type="molecule type" value="Genomic_DNA"/>
</dbReference>
<dbReference type="PANTHER" id="PTHR34980">
    <property type="entry name" value="INNER MEMBRANE PROTEIN-RELATED-RELATED"/>
    <property type="match status" value="1"/>
</dbReference>
<keyword evidence="1" id="KW-0472">Membrane</keyword>
<dbReference type="GO" id="GO:0005886">
    <property type="term" value="C:plasma membrane"/>
    <property type="evidence" value="ECO:0007669"/>
    <property type="project" value="TreeGrafter"/>
</dbReference>
<dbReference type="RefSeq" id="WP_024079827.1">
    <property type="nucleotide sequence ID" value="NZ_CP027527.1"/>
</dbReference>
<dbReference type="AlphaFoldDB" id="A4TVG6"/>
<reference evidence="2" key="1">
    <citation type="journal article" date="2007" name="J. Bacteriol.">
        <title>Comparative genome analysis of four magnetotactic bacteria reveals a complex set of group-specific genes implicated in magnetosome biomineralization and function.</title>
        <authorList>
            <person name="Richter M."/>
            <person name="Kube M."/>
            <person name="Bazylinski D.A."/>
            <person name="Lombardot T."/>
            <person name="Gloeckner F.O."/>
            <person name="Reinhardt R."/>
            <person name="Schueler D."/>
        </authorList>
    </citation>
    <scope>NUCLEOTIDE SEQUENCE</scope>
    <source>
        <strain evidence="2">MSR-1</strain>
    </source>
</reference>
<proteinExistence type="predicted"/>
<accession>A4TVG6</accession>
<feature type="transmembrane region" description="Helical" evidence="1">
    <location>
        <begin position="76"/>
        <end position="94"/>
    </location>
</feature>
<evidence type="ECO:0000256" key="1">
    <source>
        <dbReference type="SAM" id="Phobius"/>
    </source>
</evidence>
<sequence>MKNLLLSLNGRIPRKTYWMFFLAIIVLNVVALTLDSLIAGDDIEAFPLFSLIISLAMIWPSIAVSAKRWHDRDKSGWWMLITLIPLVGPIWALVENGFLAGTEGDNRFGPACV</sequence>
<keyword evidence="1" id="KW-0812">Transmembrane</keyword>
<dbReference type="Pfam" id="PF05656">
    <property type="entry name" value="DUF805"/>
    <property type="match status" value="1"/>
</dbReference>
<gene>
    <name evidence="2" type="ORF">MGR_2813</name>
</gene>
<dbReference type="PANTHER" id="PTHR34980:SF1">
    <property type="entry name" value="INNER MEMBRANE PROTEIN"/>
    <property type="match status" value="1"/>
</dbReference>
<dbReference type="InterPro" id="IPR008523">
    <property type="entry name" value="DUF805"/>
</dbReference>
<feature type="transmembrane region" description="Helical" evidence="1">
    <location>
        <begin position="20"/>
        <end position="39"/>
    </location>
</feature>
<evidence type="ECO:0000313" key="2">
    <source>
        <dbReference type="EMBL" id="CAM74623.1"/>
    </source>
</evidence>
<name>A4TVG6_9PROT</name>
<protein>
    <recommendedName>
        <fullName evidence="3">DUF805 domain-containing protein</fullName>
    </recommendedName>
</protein>
<organism evidence="2">
    <name type="scientific">Magnetospirillum gryphiswaldense</name>
    <dbReference type="NCBI Taxonomy" id="55518"/>
    <lineage>
        <taxon>Bacteria</taxon>
        <taxon>Pseudomonadati</taxon>
        <taxon>Pseudomonadota</taxon>
        <taxon>Alphaproteobacteria</taxon>
        <taxon>Rhodospirillales</taxon>
        <taxon>Rhodospirillaceae</taxon>
        <taxon>Magnetospirillum</taxon>
    </lineage>
</organism>